<evidence type="ECO:0000256" key="3">
    <source>
        <dbReference type="SAM" id="Phobius"/>
    </source>
</evidence>
<reference evidence="4 5" key="1">
    <citation type="journal article" date="2010" name="Cell">
        <title>The genome of Naegleria gruberi illuminates early eukaryotic versatility.</title>
        <authorList>
            <person name="Fritz-Laylin L.K."/>
            <person name="Prochnik S.E."/>
            <person name="Ginger M.L."/>
            <person name="Dacks J.B."/>
            <person name="Carpenter M.L."/>
            <person name="Field M.C."/>
            <person name="Kuo A."/>
            <person name="Paredez A."/>
            <person name="Chapman J."/>
            <person name="Pham J."/>
            <person name="Shu S."/>
            <person name="Neupane R."/>
            <person name="Cipriano M."/>
            <person name="Mancuso J."/>
            <person name="Tu H."/>
            <person name="Salamov A."/>
            <person name="Lindquist E."/>
            <person name="Shapiro H."/>
            <person name="Lucas S."/>
            <person name="Grigoriev I.V."/>
            <person name="Cande W.Z."/>
            <person name="Fulton C."/>
            <person name="Rokhsar D.S."/>
            <person name="Dawson S.C."/>
        </authorList>
    </citation>
    <scope>NUCLEOTIDE SEQUENCE [LARGE SCALE GENOMIC DNA]</scope>
    <source>
        <strain evidence="4 5">NEG-M</strain>
    </source>
</reference>
<evidence type="ECO:0000313" key="4">
    <source>
        <dbReference type="EMBL" id="EFC48184.1"/>
    </source>
</evidence>
<feature type="compositionally biased region" description="Acidic residues" evidence="2">
    <location>
        <begin position="130"/>
        <end position="143"/>
    </location>
</feature>
<dbReference type="GeneID" id="8860558"/>
<dbReference type="Proteomes" id="UP000006671">
    <property type="component" value="Unassembled WGS sequence"/>
</dbReference>
<feature type="coiled-coil region" evidence="1">
    <location>
        <begin position="77"/>
        <end position="104"/>
    </location>
</feature>
<evidence type="ECO:0000256" key="1">
    <source>
        <dbReference type="SAM" id="Coils"/>
    </source>
</evidence>
<keyword evidence="3" id="KW-0812">Transmembrane</keyword>
<dbReference type="InParanoid" id="D2V4Y5"/>
<keyword evidence="1" id="KW-0175">Coiled coil</keyword>
<dbReference type="OMA" id="LFVCMMA"/>
<keyword evidence="3" id="KW-1133">Transmembrane helix</keyword>
<protein>
    <submittedName>
        <fullName evidence="4">Predicted protein</fullName>
    </submittedName>
</protein>
<evidence type="ECO:0000313" key="5">
    <source>
        <dbReference type="Proteomes" id="UP000006671"/>
    </source>
</evidence>
<keyword evidence="3" id="KW-0472">Membrane</keyword>
<name>D2V4Y5_NAEGR</name>
<sequence>MTRKSLQDIIQEQNAKNPISRQAPKRGWISRMLYADRASRSTPTRQLSIFVPTLFVCMMATVMMMKNKLSVKFEDIDDNTKQQLADHREKVNELFREKRDADMDEVLLDYEVRLWSNGYQNKPVPRSIEENDSNDEDDDAGDD</sequence>
<feature type="transmembrane region" description="Helical" evidence="3">
    <location>
        <begin position="47"/>
        <end position="65"/>
    </location>
</feature>
<organism evidence="5">
    <name type="scientific">Naegleria gruberi</name>
    <name type="common">Amoeba</name>
    <dbReference type="NCBI Taxonomy" id="5762"/>
    <lineage>
        <taxon>Eukaryota</taxon>
        <taxon>Discoba</taxon>
        <taxon>Heterolobosea</taxon>
        <taxon>Tetramitia</taxon>
        <taxon>Eutetramitia</taxon>
        <taxon>Vahlkampfiidae</taxon>
        <taxon>Naegleria</taxon>
    </lineage>
</organism>
<dbReference type="EMBL" id="GG738852">
    <property type="protein sequence ID" value="EFC48184.1"/>
    <property type="molecule type" value="Genomic_DNA"/>
</dbReference>
<evidence type="ECO:0000256" key="2">
    <source>
        <dbReference type="SAM" id="MobiDB-lite"/>
    </source>
</evidence>
<dbReference type="KEGG" id="ngr:NAEGRDRAFT_63950"/>
<dbReference type="AlphaFoldDB" id="D2V4Y5"/>
<dbReference type="VEuPathDB" id="AmoebaDB:NAEGRDRAFT_63950"/>
<proteinExistence type="predicted"/>
<dbReference type="RefSeq" id="XP_002680928.1">
    <property type="nucleotide sequence ID" value="XM_002680882.1"/>
</dbReference>
<gene>
    <name evidence="4" type="ORF">NAEGRDRAFT_63950</name>
</gene>
<dbReference type="OrthoDB" id="10252223at2759"/>
<keyword evidence="5" id="KW-1185">Reference proteome</keyword>
<feature type="region of interest" description="Disordered" evidence="2">
    <location>
        <begin position="119"/>
        <end position="143"/>
    </location>
</feature>
<accession>D2V4Y5</accession>